<feature type="compositionally biased region" description="Basic and acidic residues" evidence="1">
    <location>
        <begin position="26"/>
        <end position="35"/>
    </location>
</feature>
<keyword evidence="3" id="KW-1185">Reference proteome</keyword>
<proteinExistence type="predicted"/>
<dbReference type="EMBL" id="JBBNAG010000006">
    <property type="protein sequence ID" value="KAK9125341.1"/>
    <property type="molecule type" value="Genomic_DNA"/>
</dbReference>
<dbReference type="AlphaFoldDB" id="A0AAP0J3B8"/>
<reference evidence="2 3" key="1">
    <citation type="submission" date="2024-01" db="EMBL/GenBank/DDBJ databases">
        <title>Genome assemblies of Stephania.</title>
        <authorList>
            <person name="Yang L."/>
        </authorList>
    </citation>
    <scope>NUCLEOTIDE SEQUENCE [LARGE SCALE GENOMIC DNA]</scope>
    <source>
        <strain evidence="2">JXDWG</strain>
        <tissue evidence="2">Leaf</tissue>
    </source>
</reference>
<organism evidence="2 3">
    <name type="scientific">Stephania cephalantha</name>
    <dbReference type="NCBI Taxonomy" id="152367"/>
    <lineage>
        <taxon>Eukaryota</taxon>
        <taxon>Viridiplantae</taxon>
        <taxon>Streptophyta</taxon>
        <taxon>Embryophyta</taxon>
        <taxon>Tracheophyta</taxon>
        <taxon>Spermatophyta</taxon>
        <taxon>Magnoliopsida</taxon>
        <taxon>Ranunculales</taxon>
        <taxon>Menispermaceae</taxon>
        <taxon>Menispermoideae</taxon>
        <taxon>Cissampelideae</taxon>
        <taxon>Stephania</taxon>
    </lineage>
</organism>
<accession>A0AAP0J3B8</accession>
<protein>
    <submittedName>
        <fullName evidence="2">Uncharacterized protein</fullName>
    </submittedName>
</protein>
<comment type="caution">
    <text evidence="2">The sequence shown here is derived from an EMBL/GenBank/DDBJ whole genome shotgun (WGS) entry which is preliminary data.</text>
</comment>
<feature type="region of interest" description="Disordered" evidence="1">
    <location>
        <begin position="60"/>
        <end position="101"/>
    </location>
</feature>
<dbReference type="Proteomes" id="UP001419268">
    <property type="component" value="Unassembled WGS sequence"/>
</dbReference>
<feature type="region of interest" description="Disordered" evidence="1">
    <location>
        <begin position="16"/>
        <end position="35"/>
    </location>
</feature>
<evidence type="ECO:0000313" key="2">
    <source>
        <dbReference type="EMBL" id="KAK9125341.1"/>
    </source>
</evidence>
<sequence>MMATAVEEVVVVTTTISGGGGEGAEGELRQTGERTRDDVIWPERGGDGLKEKERLLMTIGGEGGEGVDGGAERSKNEQRASNLAPTVPRRGEELQPSKPNLGIIGFRLEDAQRSVSQGRDQNSLEYKVDTYERSHAHLQRGFGLHHPRPLLRSSLDLFNERT</sequence>
<gene>
    <name evidence="2" type="ORF">Scep_014187</name>
</gene>
<feature type="compositionally biased region" description="Gly residues" evidence="1">
    <location>
        <begin position="60"/>
        <end position="69"/>
    </location>
</feature>
<name>A0AAP0J3B8_9MAGN</name>
<evidence type="ECO:0000313" key="3">
    <source>
        <dbReference type="Proteomes" id="UP001419268"/>
    </source>
</evidence>
<evidence type="ECO:0000256" key="1">
    <source>
        <dbReference type="SAM" id="MobiDB-lite"/>
    </source>
</evidence>